<evidence type="ECO:0000313" key="1">
    <source>
        <dbReference type="EMBL" id="NMM04221.1"/>
    </source>
</evidence>
<dbReference type="AlphaFoldDB" id="A0A848IR77"/>
<comment type="caution">
    <text evidence="1">The sequence shown here is derived from an EMBL/GenBank/DDBJ whole genome shotgun (WGS) entry which is preliminary data.</text>
</comment>
<dbReference type="EMBL" id="JABBGJ010000076">
    <property type="protein sequence ID" value="NMM04221.1"/>
    <property type="molecule type" value="Genomic_DNA"/>
</dbReference>
<sequence>MNDWLANLFSPYPGRFGAIASLPQGSPDDVLTELAYALDTLPLERCVHGQQS</sequence>
<dbReference type="Proteomes" id="UP000544134">
    <property type="component" value="Unassembled WGS sequence"/>
</dbReference>
<gene>
    <name evidence="1" type="ORF">HHL24_41015</name>
</gene>
<proteinExistence type="predicted"/>
<evidence type="ECO:0000313" key="2">
    <source>
        <dbReference type="Proteomes" id="UP000544134"/>
    </source>
</evidence>
<dbReference type="InterPro" id="IPR032466">
    <property type="entry name" value="Metal_Hydrolase"/>
</dbReference>
<protein>
    <submittedName>
        <fullName evidence="1">Uncharacterized protein</fullName>
    </submittedName>
</protein>
<dbReference type="Gene3D" id="3.20.20.140">
    <property type="entry name" value="Metal-dependent hydrolases"/>
    <property type="match status" value="1"/>
</dbReference>
<reference evidence="1 2" key="1">
    <citation type="submission" date="2020-04" db="EMBL/GenBank/DDBJ databases">
        <title>Paraburkholderia sp. RP-4-7 isolated from soil.</title>
        <authorList>
            <person name="Dahal R.H."/>
        </authorList>
    </citation>
    <scope>NUCLEOTIDE SEQUENCE [LARGE SCALE GENOMIC DNA]</scope>
    <source>
        <strain evidence="1 2">RP-4-7</strain>
    </source>
</reference>
<accession>A0A848IR77</accession>
<keyword evidence="2" id="KW-1185">Reference proteome</keyword>
<name>A0A848IR77_9BURK</name>
<dbReference type="SUPFAM" id="SSF51556">
    <property type="entry name" value="Metallo-dependent hydrolases"/>
    <property type="match status" value="1"/>
</dbReference>
<organism evidence="1 2">
    <name type="scientific">Paraburkholderia polaris</name>
    <dbReference type="NCBI Taxonomy" id="2728848"/>
    <lineage>
        <taxon>Bacteria</taxon>
        <taxon>Pseudomonadati</taxon>
        <taxon>Pseudomonadota</taxon>
        <taxon>Betaproteobacteria</taxon>
        <taxon>Burkholderiales</taxon>
        <taxon>Burkholderiaceae</taxon>
        <taxon>Paraburkholderia</taxon>
    </lineage>
</organism>